<feature type="compositionally biased region" description="Basic and acidic residues" evidence="1">
    <location>
        <begin position="19"/>
        <end position="31"/>
    </location>
</feature>
<dbReference type="PANTHER" id="PTHR37535">
    <property type="entry name" value="FLUG DOMAIN PROTEIN"/>
    <property type="match status" value="1"/>
</dbReference>
<feature type="region of interest" description="Disordered" evidence="1">
    <location>
        <begin position="404"/>
        <end position="424"/>
    </location>
</feature>
<reference evidence="2" key="1">
    <citation type="submission" date="2020-04" db="EMBL/GenBank/DDBJ databases">
        <title>Genome Assembly and Annotation of Botryosphaeria dothidea sdau 11-99, a Latent Pathogen of Apple Fruit Ring Rot in China.</title>
        <authorList>
            <person name="Yu C."/>
            <person name="Diao Y."/>
            <person name="Lu Q."/>
            <person name="Zhao J."/>
            <person name="Cui S."/>
            <person name="Peng C."/>
            <person name="He B."/>
            <person name="Liu H."/>
        </authorList>
    </citation>
    <scope>NUCLEOTIDE SEQUENCE [LARGE SCALE GENOMIC DNA]</scope>
    <source>
        <strain evidence="2">Sdau11-99</strain>
    </source>
</reference>
<organism evidence="2 3">
    <name type="scientific">Botryosphaeria dothidea</name>
    <dbReference type="NCBI Taxonomy" id="55169"/>
    <lineage>
        <taxon>Eukaryota</taxon>
        <taxon>Fungi</taxon>
        <taxon>Dikarya</taxon>
        <taxon>Ascomycota</taxon>
        <taxon>Pezizomycotina</taxon>
        <taxon>Dothideomycetes</taxon>
        <taxon>Dothideomycetes incertae sedis</taxon>
        <taxon>Botryosphaeriales</taxon>
        <taxon>Botryosphaeriaceae</taxon>
        <taxon>Botryosphaeria</taxon>
    </lineage>
</organism>
<name>A0A8H4N8G5_9PEZI</name>
<sequence length="609" mass="69966">MAPRKRRRLEGVDNSDIFRPSDAKRSRTDKPERLREGYEKIHATLIERWKEFEAELIRTMTDGQKNNYVSDLEKAPDMDTLERFFQFLARNYPGRSDTRMSVETLKRDWFFLRKLVRLRTGYKYEEDENRSLFQYIESLVRTEGIRVDASPKGLATFDVVSDVLYFLWVCDENVFHHPRVRVQLAFGILLSAFTGIRPGEIVETSFRRGSNDGLKYKDVEILVTRNDGISLRVKRRLKKGRRYDPTGITWKTFKQKPSKRSVCLVTYFLALAVADGAINMDMIRTATKKIPASANAATIKFGSRIAEMPLIRALDDMKQGISSEKILSYSVWNNIRGLGNALDKKVTAAERQAEMGHVNERLFQHYISRTNGIDSQAIMMGEEQDNSLIDFVRSMNLHRDIRAPNPKSLAASGSRAPPSAYSRTESMKRYIEQQKEAKQKYQDFFQTQYLDPSLPDSDETSSDDEEFSYMVAKDIPRVVPKPSRHLETLLKYDKARAQVAMNFYPAEKKEADDFLSLVEAVQPLAEMANPRPWHGSYPLTSGSDTCTWCANEYTSNAGRTKFNAHLLSCHKTHWMKQKKKYFDYPLWKKPETPSSGSLGANGKDVSMTS</sequence>
<accession>A0A8H4N8G5</accession>
<keyword evidence="3" id="KW-1185">Reference proteome</keyword>
<comment type="caution">
    <text evidence="2">The sequence shown here is derived from an EMBL/GenBank/DDBJ whole genome shotgun (WGS) entry which is preliminary data.</text>
</comment>
<dbReference type="AlphaFoldDB" id="A0A8H4N8G5"/>
<evidence type="ECO:0000256" key="1">
    <source>
        <dbReference type="SAM" id="MobiDB-lite"/>
    </source>
</evidence>
<dbReference type="InterPro" id="IPR021842">
    <property type="entry name" value="DUF3435"/>
</dbReference>
<protein>
    <submittedName>
        <fullName evidence="2">Uncharacterized protein</fullName>
    </submittedName>
</protein>
<proteinExistence type="predicted"/>
<dbReference type="Pfam" id="PF11917">
    <property type="entry name" value="DUF3435"/>
    <property type="match status" value="2"/>
</dbReference>
<feature type="region of interest" description="Disordered" evidence="1">
    <location>
        <begin position="1"/>
        <end position="31"/>
    </location>
</feature>
<dbReference type="OrthoDB" id="3943630at2759"/>
<dbReference type="EMBL" id="WWBZ02000001">
    <property type="protein sequence ID" value="KAF4313000.1"/>
    <property type="molecule type" value="Genomic_DNA"/>
</dbReference>
<evidence type="ECO:0000313" key="2">
    <source>
        <dbReference type="EMBL" id="KAF4313000.1"/>
    </source>
</evidence>
<evidence type="ECO:0000313" key="3">
    <source>
        <dbReference type="Proteomes" id="UP000572817"/>
    </source>
</evidence>
<dbReference type="Proteomes" id="UP000572817">
    <property type="component" value="Unassembled WGS sequence"/>
</dbReference>
<dbReference type="PANTHER" id="PTHR37535:SF3">
    <property type="entry name" value="FLUG DOMAIN-CONTAINING PROTEIN"/>
    <property type="match status" value="1"/>
</dbReference>
<gene>
    <name evidence="2" type="ORF">GTA08_BOTSDO01533</name>
</gene>